<keyword evidence="1" id="KW-0472">Membrane</keyword>
<proteinExistence type="predicted"/>
<dbReference type="Pfam" id="PF05795">
    <property type="entry name" value="Plasmodium_Vir"/>
    <property type="match status" value="2"/>
</dbReference>
<name>A0A1D3JET5_PLAOA</name>
<protein>
    <submittedName>
        <fullName evidence="2">PIR protein</fullName>
    </submittedName>
</protein>
<dbReference type="EMBL" id="FLRI01000354">
    <property type="protein sequence ID" value="SBT84193.1"/>
    <property type="molecule type" value="Genomic_DNA"/>
</dbReference>
<feature type="transmembrane region" description="Helical" evidence="1">
    <location>
        <begin position="266"/>
        <end position="284"/>
    </location>
</feature>
<accession>A0A1D3JET5</accession>
<keyword evidence="3" id="KW-1185">Reference proteome</keyword>
<dbReference type="VEuPathDB" id="PlasmoDB:PocGH01_00179000"/>
<sequence length="338" mass="38754">MSSEYDNISGLTSIRSYNNLDINFVSEGDYTKCSQFHKDSGEYSPSHAFCLSLTGNLKNYEKLLFFGELNSHKCNFLNLWAYHRLSKFKGEEHYNVKKFIIDHWYNYKDYETCNSTEFVLYLARDADYIKAKQLYDYALNYYKLKEHHYDNDIPCTSKEQEYIRKSIELYQGIKSECEDNNKAHISYCMAYKEIKKINPNDGLLNLQCKKVGDVTVYSSGARNDLGEMKTLQHRLQGVGPEREVSKEFTSGLAPPEVGSSTGSHQAMATAVPILGISSIFFLLYKFTGLGSMARNLLRTKGINGINSQEELTHELLENTYDDNAHPDITETYIGYQAI</sequence>
<evidence type="ECO:0000313" key="2">
    <source>
        <dbReference type="EMBL" id="SBT84193.1"/>
    </source>
</evidence>
<dbReference type="VEuPathDB" id="PlasmoDB:POWCR01_000068700"/>
<reference evidence="2 3" key="1">
    <citation type="submission" date="2016-06" db="EMBL/GenBank/DDBJ databases">
        <authorList>
            <consortium name="Pathogen Informatics"/>
        </authorList>
    </citation>
    <scope>NUCLEOTIDE SEQUENCE [LARGE SCALE GENOMIC DNA]</scope>
    <source>
        <strain evidence="2">PocGH01</strain>
    </source>
</reference>
<dbReference type="InterPro" id="IPR008780">
    <property type="entry name" value="Plasmodium_Vir"/>
</dbReference>
<evidence type="ECO:0000256" key="1">
    <source>
        <dbReference type="SAM" id="Phobius"/>
    </source>
</evidence>
<gene>
    <name evidence="2" type="primary">PocGH01_00179000</name>
    <name evidence="2" type="ORF">POCGH01_00179000</name>
</gene>
<evidence type="ECO:0000313" key="3">
    <source>
        <dbReference type="Proteomes" id="UP000242942"/>
    </source>
</evidence>
<organism evidence="2 3">
    <name type="scientific">Plasmodium ovale</name>
    <name type="common">malaria parasite P. ovale</name>
    <dbReference type="NCBI Taxonomy" id="36330"/>
    <lineage>
        <taxon>Eukaryota</taxon>
        <taxon>Sar</taxon>
        <taxon>Alveolata</taxon>
        <taxon>Apicomplexa</taxon>
        <taxon>Aconoidasida</taxon>
        <taxon>Haemosporida</taxon>
        <taxon>Plasmodiidae</taxon>
        <taxon>Plasmodium</taxon>
        <taxon>Plasmodium (Plasmodium)</taxon>
    </lineage>
</organism>
<keyword evidence="1" id="KW-0812">Transmembrane</keyword>
<keyword evidence="1" id="KW-1133">Transmembrane helix</keyword>
<dbReference type="Proteomes" id="UP000242942">
    <property type="component" value="Unassembled WGS sequence"/>
</dbReference>
<dbReference type="OrthoDB" id="10325718at2759"/>
<dbReference type="AlphaFoldDB" id="A0A1D3JET5"/>